<dbReference type="Ensembl" id="ENSSORT00005049794.1">
    <property type="protein sequence ID" value="ENSSORP00005048602.1"/>
    <property type="gene ID" value="ENSSORG00005022145.1"/>
</dbReference>
<dbReference type="SMART" id="SM00832">
    <property type="entry name" value="C8"/>
    <property type="match status" value="2"/>
</dbReference>
<dbReference type="InterPro" id="IPR036084">
    <property type="entry name" value="Ser_inhib-like_sf"/>
</dbReference>
<dbReference type="Pfam" id="PF01826">
    <property type="entry name" value="TIL"/>
    <property type="match status" value="2"/>
</dbReference>
<evidence type="ECO:0000256" key="1">
    <source>
        <dbReference type="ARBA" id="ARBA00023157"/>
    </source>
</evidence>
<keyword evidence="5" id="KW-1185">Reference proteome</keyword>
<dbReference type="CDD" id="cd19941">
    <property type="entry name" value="TIL"/>
    <property type="match status" value="2"/>
</dbReference>
<dbReference type="InterPro" id="IPR050780">
    <property type="entry name" value="Mucin_vWF_Thrombospondin_sf"/>
</dbReference>
<reference evidence="4" key="2">
    <citation type="submission" date="2025-08" db="UniProtKB">
        <authorList>
            <consortium name="Ensembl"/>
        </authorList>
    </citation>
    <scope>IDENTIFICATION</scope>
</reference>
<dbReference type="PROSITE" id="PS51233">
    <property type="entry name" value="VWFD"/>
    <property type="match status" value="3"/>
</dbReference>
<evidence type="ECO:0000313" key="5">
    <source>
        <dbReference type="Proteomes" id="UP000472271"/>
    </source>
</evidence>
<feature type="domain" description="VWFD" evidence="3">
    <location>
        <begin position="715"/>
        <end position="803"/>
    </location>
</feature>
<dbReference type="GO" id="GO:0005615">
    <property type="term" value="C:extracellular space"/>
    <property type="evidence" value="ECO:0007669"/>
    <property type="project" value="TreeGrafter"/>
</dbReference>
<dbReference type="AlphaFoldDB" id="A0A673C700"/>
<dbReference type="GO" id="GO:0031012">
    <property type="term" value="C:extracellular matrix"/>
    <property type="evidence" value="ECO:0007669"/>
    <property type="project" value="TreeGrafter"/>
</dbReference>
<dbReference type="InterPro" id="IPR025615">
    <property type="entry name" value="TILa_dom"/>
</dbReference>
<dbReference type="Pfam" id="PF00094">
    <property type="entry name" value="VWD"/>
    <property type="match status" value="3"/>
</dbReference>
<protein>
    <recommendedName>
        <fullName evidence="3">VWFD domain-containing protein</fullName>
    </recommendedName>
</protein>
<accession>A0A673C700</accession>
<dbReference type="PANTHER" id="PTHR11339">
    <property type="entry name" value="EXTRACELLULAR MATRIX GLYCOPROTEIN RELATED"/>
    <property type="match status" value="1"/>
</dbReference>
<dbReference type="SUPFAM" id="SSF57603">
    <property type="entry name" value="FnI-like domain"/>
    <property type="match status" value="1"/>
</dbReference>
<dbReference type="Pfam" id="PF12714">
    <property type="entry name" value="TILa"/>
    <property type="match status" value="1"/>
</dbReference>
<keyword evidence="1" id="KW-1015">Disulfide bond</keyword>
<evidence type="ECO:0000256" key="2">
    <source>
        <dbReference type="ARBA" id="ARBA00023180"/>
    </source>
</evidence>
<dbReference type="Proteomes" id="UP000472271">
    <property type="component" value="Chromosome 19"/>
</dbReference>
<feature type="domain" description="VWFD" evidence="3">
    <location>
        <begin position="336"/>
        <end position="496"/>
    </location>
</feature>
<dbReference type="PANTHER" id="PTHR11339:SF244">
    <property type="entry name" value="IGGFC-BINDING PROTEIN"/>
    <property type="match status" value="1"/>
</dbReference>
<sequence length="803" mass="87953">FSQACRRDAFQFSCQTVQRRTCTISGDPHYYTFDGVVFHFQGTCTYVLSEKCGHGVPYYRVEGSNEHRGSTHVSWTRLVKVFVYNETIELVKGRQDDFRTRQGVVVSSDVVFANSWKAPGDHQPGCGTRCGGLGCASCTDAQTVLYGNSDHCGILRSSSGPFAACHQRFPPQRFVESCVFDMCVGRGYQPILCQALNAYASQCQQNGVQLPSWRRQGFCEIPCPDNSHFEPQGTGCPATCVNPNSTQNCPLPAQESCICNSGYILSGGNCVPRAQCGCSFEGSYYRSGESVILDQDCGRQCHCRHGSMTCRPYGCGPLESCRLEEGERGCRPNSFGTCWIRGPGSYQTFDGLTYQYPGACQLTLAKVMGLSSHPHFVVSAEKVPQAQQGFARVLHFEAQGTHVSIEMSTNSGIQIYHSSIHSIILRTSFGVTVQTVWPHFVRITAPVVYSSSVGGLCGNFNGHPHDDFRTPNGILVNSSQAFGDSWRDGSLSAHCVETRDRNSATNFNTTEHCGLLASSHGPFSACWDRVNPWQQVDVCVEIMRSSANPTSTLCEVFRDYALMCQQKGVTLGHWRNVGFDLNTCLTSFNPLLCFCPELTCPSNSHYEVCGDSCPSTCPSLSFPFSCNTPCQEGCQCDDGFVLNGNQCVPPTGCGCHHQGRYRQGGEQFWAGDECQSLCSCNGTTGIVHCVPNSCGAQESCRVVGGEYGCHPSPHGTCSASGDPHYLTFDRNAYDFQGTCRYVLATLCNDTTGLHQFSVEARNEAWRGLPVSITAEVFVNVWGYRVHMSRQSRGVVMVRSTIPE</sequence>
<dbReference type="Pfam" id="PF08742">
    <property type="entry name" value="C8"/>
    <property type="match status" value="2"/>
</dbReference>
<dbReference type="InterPro" id="IPR002919">
    <property type="entry name" value="TIL_dom"/>
</dbReference>
<dbReference type="InterPro" id="IPR001846">
    <property type="entry name" value="VWF_type-D"/>
</dbReference>
<keyword evidence="2" id="KW-0325">Glycoprotein</keyword>
<evidence type="ECO:0000259" key="3">
    <source>
        <dbReference type="PROSITE" id="PS51233"/>
    </source>
</evidence>
<reference evidence="4" key="3">
    <citation type="submission" date="2025-09" db="UniProtKB">
        <authorList>
            <consortium name="Ensembl"/>
        </authorList>
    </citation>
    <scope>IDENTIFICATION</scope>
</reference>
<name>A0A673C700_9TELE</name>
<reference evidence="4" key="1">
    <citation type="submission" date="2019-06" db="EMBL/GenBank/DDBJ databases">
        <authorList>
            <consortium name="Wellcome Sanger Institute Data Sharing"/>
        </authorList>
    </citation>
    <scope>NUCLEOTIDE SEQUENCE [LARGE SCALE GENOMIC DNA]</scope>
</reference>
<dbReference type="InterPro" id="IPR014853">
    <property type="entry name" value="VWF/SSPO/ZAN-like_Cys-rich_dom"/>
</dbReference>
<dbReference type="SUPFAM" id="SSF57567">
    <property type="entry name" value="Serine protease inhibitors"/>
    <property type="match status" value="2"/>
</dbReference>
<organism evidence="4 5">
    <name type="scientific">Sphaeramia orbicularis</name>
    <name type="common">orbiculate cardinalfish</name>
    <dbReference type="NCBI Taxonomy" id="375764"/>
    <lineage>
        <taxon>Eukaryota</taxon>
        <taxon>Metazoa</taxon>
        <taxon>Chordata</taxon>
        <taxon>Craniata</taxon>
        <taxon>Vertebrata</taxon>
        <taxon>Euteleostomi</taxon>
        <taxon>Actinopterygii</taxon>
        <taxon>Neopterygii</taxon>
        <taxon>Teleostei</taxon>
        <taxon>Neoteleostei</taxon>
        <taxon>Acanthomorphata</taxon>
        <taxon>Gobiaria</taxon>
        <taxon>Kurtiformes</taxon>
        <taxon>Apogonoidei</taxon>
        <taxon>Apogonidae</taxon>
        <taxon>Apogoninae</taxon>
        <taxon>Sphaeramia</taxon>
    </lineage>
</organism>
<dbReference type="FunFam" id="2.10.25.10:FF:000055">
    <property type="entry name" value="alpha-tectorin isoform X1"/>
    <property type="match status" value="2"/>
</dbReference>
<evidence type="ECO:0000313" key="4">
    <source>
        <dbReference type="Ensembl" id="ENSSORP00005048602.1"/>
    </source>
</evidence>
<dbReference type="SMART" id="SM00216">
    <property type="entry name" value="VWD"/>
    <property type="match status" value="2"/>
</dbReference>
<feature type="domain" description="VWFD" evidence="3">
    <location>
        <begin position="20"/>
        <end position="94"/>
    </location>
</feature>
<proteinExistence type="predicted"/>
<dbReference type="Gene3D" id="2.10.25.10">
    <property type="entry name" value="Laminin"/>
    <property type="match status" value="2"/>
</dbReference>